<dbReference type="SUPFAM" id="SSF51905">
    <property type="entry name" value="FAD/NAD(P)-binding domain"/>
    <property type="match status" value="1"/>
</dbReference>
<protein>
    <recommendedName>
        <fullName evidence="1">Protein-lysine N-methyltransferase WJX81_001242</fullName>
        <ecNumber evidence="1">2.1.1.-</ecNumber>
    </recommendedName>
</protein>
<comment type="function">
    <text evidence="1">S-adenosyl-L-methionine-dependent protein-lysine N-methyltransferase that methylates elongation factor 1-alpha.</text>
</comment>
<dbReference type="SUPFAM" id="SSF53335">
    <property type="entry name" value="S-adenosyl-L-methionine-dependent methyltransferases"/>
    <property type="match status" value="1"/>
</dbReference>
<name>A0AAW1QYX3_9CHLO</name>
<feature type="domain" description="FAD-dependent protein C-terminal" evidence="4">
    <location>
        <begin position="440"/>
        <end position="650"/>
    </location>
</feature>
<dbReference type="Gene3D" id="3.50.50.60">
    <property type="entry name" value="FAD/NAD(P)-binding domain"/>
    <property type="match status" value="2"/>
</dbReference>
<dbReference type="Pfam" id="PF21688">
    <property type="entry name" value="FAD-depend_C"/>
    <property type="match status" value="1"/>
</dbReference>
<dbReference type="InterPro" id="IPR049516">
    <property type="entry name" value="FAD-depend_C"/>
</dbReference>
<dbReference type="GO" id="GO:0071949">
    <property type="term" value="F:FAD binding"/>
    <property type="evidence" value="ECO:0007669"/>
    <property type="project" value="InterPro"/>
</dbReference>
<feature type="domain" description="Methyltransferase" evidence="3">
    <location>
        <begin position="74"/>
        <end position="190"/>
    </location>
</feature>
<dbReference type="Gene3D" id="3.40.50.150">
    <property type="entry name" value="Vaccinia Virus protein VP39"/>
    <property type="match status" value="1"/>
</dbReference>
<keyword evidence="1" id="KW-0489">Methyltransferase</keyword>
<dbReference type="EMBL" id="JALJOU010000064">
    <property type="protein sequence ID" value="KAK9826461.1"/>
    <property type="molecule type" value="Genomic_DNA"/>
</dbReference>
<dbReference type="Pfam" id="PF01494">
    <property type="entry name" value="FAD_binding_3"/>
    <property type="match status" value="1"/>
</dbReference>
<dbReference type="GO" id="GO:0016279">
    <property type="term" value="F:protein-lysine N-methyltransferase activity"/>
    <property type="evidence" value="ECO:0007669"/>
    <property type="project" value="UniProtKB-UniRule"/>
</dbReference>
<evidence type="ECO:0000259" key="3">
    <source>
        <dbReference type="Pfam" id="PF13847"/>
    </source>
</evidence>
<comment type="caution">
    <text evidence="5">The sequence shown here is derived from an EMBL/GenBank/DDBJ whole genome shotgun (WGS) entry which is preliminary data.</text>
</comment>
<dbReference type="InterPro" id="IPR002938">
    <property type="entry name" value="FAD-bd"/>
</dbReference>
<proteinExistence type="inferred from homology"/>
<dbReference type="EC" id="2.1.1.-" evidence="1"/>
<dbReference type="InterPro" id="IPR029063">
    <property type="entry name" value="SAM-dependent_MTases_sf"/>
</dbReference>
<dbReference type="HAMAP" id="MF_03188">
    <property type="entry name" value="Methyltr_EFM4"/>
    <property type="match status" value="1"/>
</dbReference>
<organism evidence="5 6">
    <name type="scientific">Elliptochloris bilobata</name>
    <dbReference type="NCBI Taxonomy" id="381761"/>
    <lineage>
        <taxon>Eukaryota</taxon>
        <taxon>Viridiplantae</taxon>
        <taxon>Chlorophyta</taxon>
        <taxon>core chlorophytes</taxon>
        <taxon>Trebouxiophyceae</taxon>
        <taxon>Trebouxiophyceae incertae sedis</taxon>
        <taxon>Elliptochloris clade</taxon>
        <taxon>Elliptochloris</taxon>
    </lineage>
</organism>
<keyword evidence="1" id="KW-0963">Cytoplasm</keyword>
<dbReference type="InterPro" id="IPR028348">
    <property type="entry name" value="FAD-binding_protein"/>
</dbReference>
<dbReference type="InterPro" id="IPR026635">
    <property type="entry name" value="Efm4/METTL10"/>
</dbReference>
<accession>A0AAW1QYX3</accession>
<dbReference type="InterPro" id="IPR036188">
    <property type="entry name" value="FAD/NAD-bd_sf"/>
</dbReference>
<reference evidence="5 6" key="1">
    <citation type="journal article" date="2024" name="Nat. Commun.">
        <title>Phylogenomics reveals the evolutionary origins of lichenization in chlorophyte algae.</title>
        <authorList>
            <person name="Puginier C."/>
            <person name="Libourel C."/>
            <person name="Otte J."/>
            <person name="Skaloud P."/>
            <person name="Haon M."/>
            <person name="Grisel S."/>
            <person name="Petersen M."/>
            <person name="Berrin J.G."/>
            <person name="Delaux P.M."/>
            <person name="Dal Grande F."/>
            <person name="Keller J."/>
        </authorList>
    </citation>
    <scope>NUCLEOTIDE SEQUENCE [LARGE SCALE GENOMIC DNA]</scope>
    <source>
        <strain evidence="5 6">SAG 245.80</strain>
    </source>
</reference>
<evidence type="ECO:0000313" key="5">
    <source>
        <dbReference type="EMBL" id="KAK9826461.1"/>
    </source>
</evidence>
<dbReference type="GO" id="GO:0032259">
    <property type="term" value="P:methylation"/>
    <property type="evidence" value="ECO:0007669"/>
    <property type="project" value="UniProtKB-KW"/>
</dbReference>
<dbReference type="Pfam" id="PF13847">
    <property type="entry name" value="Methyltransf_31"/>
    <property type="match status" value="1"/>
</dbReference>
<comment type="similarity">
    <text evidence="1">Belongs to the class I-like SAM-binding methyltransferase superfamily. EFM4 family.</text>
</comment>
<dbReference type="PANTHER" id="PTHR42842">
    <property type="entry name" value="FAD/NAD(P)-BINDING OXIDOREDUCTASE"/>
    <property type="match status" value="1"/>
</dbReference>
<feature type="domain" description="FAD-binding" evidence="2">
    <location>
        <begin position="253"/>
        <end position="294"/>
    </location>
</feature>
<dbReference type="PRINTS" id="PR00411">
    <property type="entry name" value="PNDRDTASEI"/>
</dbReference>
<evidence type="ECO:0000256" key="1">
    <source>
        <dbReference type="HAMAP-Rule" id="MF_03188"/>
    </source>
</evidence>
<dbReference type="GO" id="GO:0005737">
    <property type="term" value="C:cytoplasm"/>
    <property type="evidence" value="ECO:0007669"/>
    <property type="project" value="UniProtKB-SubCell"/>
</dbReference>
<dbReference type="InterPro" id="IPR025714">
    <property type="entry name" value="Methyltranfer_dom"/>
</dbReference>
<evidence type="ECO:0000259" key="4">
    <source>
        <dbReference type="Pfam" id="PF21688"/>
    </source>
</evidence>
<dbReference type="AlphaFoldDB" id="A0AAW1QYX3"/>
<evidence type="ECO:0000313" key="6">
    <source>
        <dbReference type="Proteomes" id="UP001445335"/>
    </source>
</evidence>
<keyword evidence="1" id="KW-0949">S-adenosyl-L-methionine</keyword>
<dbReference type="PRINTS" id="PR00368">
    <property type="entry name" value="FADPNR"/>
</dbReference>
<dbReference type="PANTHER" id="PTHR42842:SF3">
    <property type="entry name" value="FAD_NAD(P)-BINDING OXIDOREDUCTASE FAMILY PROTEIN"/>
    <property type="match status" value="1"/>
</dbReference>
<gene>
    <name evidence="5" type="ORF">WJX81_001242</name>
</gene>
<keyword evidence="1" id="KW-0808">Transferase</keyword>
<evidence type="ECO:0000259" key="2">
    <source>
        <dbReference type="Pfam" id="PF01494"/>
    </source>
</evidence>
<comment type="subcellular location">
    <subcellularLocation>
        <location evidence="1">Cytoplasm</location>
    </subcellularLocation>
</comment>
<dbReference type="Proteomes" id="UP001445335">
    <property type="component" value="Unassembled WGS sequence"/>
</dbReference>
<sequence>MDGDRDEEGGGSKLGKYEHWESVYTDELKNLKELGDEGENWFGDDVLNTMVAWTDSLLRLQGSADASAGIPEQRRVLDIGTGNGQLLLALFQRGYTHLTGADYSGMAVRLAAAVAARRGVAGIRWVVDDLLASRLDAAAFDLLTDKGTLDAVGLRPDAATARARFRAAAHRLLALRGLLVLTSCNSTVDELETWRIHNVRVPVHKDAGKDDFSPSGALLEVQAAGKEQPALQEPAGIGTAGVPGRPSGAAQKPVIIVGSGPAGLFAALRLAEAGVPVVLLERGEPVEQRGRAIGAMAVRGVLLKDSNYCYGEGGAGTWSDGKLTTQIGRNSRAVRKVLETLVGFGAPEGILVSGKPHLGTDRLVLLLRAFRQRLAALGVYVRFGSAMADLLEERGRVCGVRLRDGSELQAAAVVLAIGHTASRDAYPALAARGVAMVPKPFALGFRMEHPQALIDRLQLGAHLAPDVQRGKGRLPVADYRLAADVPDGEGGRRSIYSFCMCPGGQVVCTSTDPQELCVNGMSFSRRDSRWANSALVVSVDERDWAHLAGCSSVLPSAALQLEVEREAARRGGGRGDLTAPVQRLPDYLSGEVSSSLPSTSYRQGVRSAPLHDLYAPALTAALKAALARFETSMPGLLCDDAVLYGAETRTSSPLQIVRDGEACESVSHPGLFPAGEGAGYAGGIVSASVDGARVAAAVLRSLAIDRRGEVSQA</sequence>
<keyword evidence="6" id="KW-1185">Reference proteome</keyword>
<dbReference type="CDD" id="cd02440">
    <property type="entry name" value="AdoMet_MTases"/>
    <property type="match status" value="1"/>
</dbReference>